<dbReference type="EMBL" id="JAERRF010000034">
    <property type="protein sequence ID" value="MBL1101919.1"/>
    <property type="molecule type" value="Genomic_DNA"/>
</dbReference>
<dbReference type="RefSeq" id="WP_201881887.1">
    <property type="nucleotide sequence ID" value="NZ_JAERRF010000034.1"/>
</dbReference>
<sequence length="140" mass="15288">MDDTMRAIVITESLTGGQLPPGLAPLEDRRYRHMLDESTPIEIIELTVPTDRAPAAGLQLAQALLPKLYYAHLIDSQQMLVAFPQALVLIVRGGQQAAERAQAVGALFGIPPEQMRFLEMFDEDHPDAPSSARGRGGAER</sequence>
<accession>A0ABS1NPG1</accession>
<gene>
    <name evidence="1" type="ORF">JK363_35860</name>
</gene>
<keyword evidence="2" id="KW-1185">Reference proteome</keyword>
<protein>
    <submittedName>
        <fullName evidence="1">Uncharacterized protein</fullName>
    </submittedName>
</protein>
<reference evidence="1 2" key="1">
    <citation type="submission" date="2021-01" db="EMBL/GenBank/DDBJ databases">
        <title>WGS of actinomycetes isolated from Thailand.</title>
        <authorList>
            <person name="Thawai C."/>
        </authorList>
    </citation>
    <scope>NUCLEOTIDE SEQUENCE [LARGE SCALE GENOMIC DNA]</scope>
    <source>
        <strain evidence="1 2">CA1R205</strain>
    </source>
</reference>
<dbReference type="Proteomes" id="UP000634229">
    <property type="component" value="Unassembled WGS sequence"/>
</dbReference>
<comment type="caution">
    <text evidence="1">The sequence shown here is derived from an EMBL/GenBank/DDBJ whole genome shotgun (WGS) entry which is preliminary data.</text>
</comment>
<evidence type="ECO:0000313" key="2">
    <source>
        <dbReference type="Proteomes" id="UP000634229"/>
    </source>
</evidence>
<name>A0ABS1NPG1_9ACTN</name>
<proteinExistence type="predicted"/>
<organism evidence="1 2">
    <name type="scientific">Streptomyces coffeae</name>
    <dbReference type="NCBI Taxonomy" id="621382"/>
    <lineage>
        <taxon>Bacteria</taxon>
        <taxon>Bacillati</taxon>
        <taxon>Actinomycetota</taxon>
        <taxon>Actinomycetes</taxon>
        <taxon>Kitasatosporales</taxon>
        <taxon>Streptomycetaceae</taxon>
        <taxon>Streptomyces</taxon>
    </lineage>
</organism>
<evidence type="ECO:0000313" key="1">
    <source>
        <dbReference type="EMBL" id="MBL1101919.1"/>
    </source>
</evidence>